<keyword evidence="2" id="KW-1185">Reference proteome</keyword>
<name>D7TD87_VITVI</name>
<evidence type="ECO:0000313" key="1">
    <source>
        <dbReference type="EMBL" id="CBI28460.3"/>
    </source>
</evidence>
<dbReference type="AlphaFoldDB" id="D7TD87"/>
<reference evidence="2" key="1">
    <citation type="journal article" date="2007" name="Nature">
        <title>The grapevine genome sequence suggests ancestral hexaploidization in major angiosperm phyla.</title>
        <authorList>
            <consortium name="The French-Italian Public Consortium for Grapevine Genome Characterization."/>
            <person name="Jaillon O."/>
            <person name="Aury J.-M."/>
            <person name="Noel B."/>
            <person name="Policriti A."/>
            <person name="Clepet C."/>
            <person name="Casagrande A."/>
            <person name="Choisne N."/>
            <person name="Aubourg S."/>
            <person name="Vitulo N."/>
            <person name="Jubin C."/>
            <person name="Vezzi A."/>
            <person name="Legeai F."/>
            <person name="Hugueney P."/>
            <person name="Dasilva C."/>
            <person name="Horner D."/>
            <person name="Mica E."/>
            <person name="Jublot D."/>
            <person name="Poulain J."/>
            <person name="Bruyere C."/>
            <person name="Billault A."/>
            <person name="Segurens B."/>
            <person name="Gouyvenoux M."/>
            <person name="Ugarte E."/>
            <person name="Cattonaro F."/>
            <person name="Anthouard V."/>
            <person name="Vico V."/>
            <person name="Del Fabbro C."/>
            <person name="Alaux M."/>
            <person name="Di Gaspero G."/>
            <person name="Dumas V."/>
            <person name="Felice N."/>
            <person name="Paillard S."/>
            <person name="Juman I."/>
            <person name="Moroldo M."/>
            <person name="Scalabrin S."/>
            <person name="Canaguier A."/>
            <person name="Le Clainche I."/>
            <person name="Malacrida G."/>
            <person name="Durand E."/>
            <person name="Pesole G."/>
            <person name="Laucou V."/>
            <person name="Chatelet P."/>
            <person name="Merdinoglu D."/>
            <person name="Delledonne M."/>
            <person name="Pezzotti M."/>
            <person name="Lecharny A."/>
            <person name="Scarpelli C."/>
            <person name="Artiguenave F."/>
            <person name="Pe M.E."/>
            <person name="Valle G."/>
            <person name="Morgante M."/>
            <person name="Caboche M."/>
            <person name="Adam-Blondon A.-F."/>
            <person name="Weissenbach J."/>
            <person name="Quetier F."/>
            <person name="Wincker P."/>
        </authorList>
    </citation>
    <scope>NUCLEOTIDE SEQUENCE [LARGE SCALE GENOMIC DNA]</scope>
    <source>
        <strain evidence="2">cv. Pinot noir / PN40024</strain>
    </source>
</reference>
<protein>
    <submittedName>
        <fullName evidence="1">Uncharacterized protein</fullName>
    </submittedName>
</protein>
<dbReference type="PaxDb" id="29760-VIT_12s0057g01190.t01"/>
<sequence length="33" mass="4040">MVPMEKGEKNIEDRKRKENILYFILVYFIPIVL</sequence>
<organism evidence="1 2">
    <name type="scientific">Vitis vinifera</name>
    <name type="common">Grape</name>
    <dbReference type="NCBI Taxonomy" id="29760"/>
    <lineage>
        <taxon>Eukaryota</taxon>
        <taxon>Viridiplantae</taxon>
        <taxon>Streptophyta</taxon>
        <taxon>Embryophyta</taxon>
        <taxon>Tracheophyta</taxon>
        <taxon>Spermatophyta</taxon>
        <taxon>Magnoliopsida</taxon>
        <taxon>eudicotyledons</taxon>
        <taxon>Gunneridae</taxon>
        <taxon>Pentapetalae</taxon>
        <taxon>rosids</taxon>
        <taxon>Vitales</taxon>
        <taxon>Vitaceae</taxon>
        <taxon>Viteae</taxon>
        <taxon>Vitis</taxon>
    </lineage>
</organism>
<dbReference type="InParanoid" id="D7TD87"/>
<dbReference type="EMBL" id="FN595759">
    <property type="protein sequence ID" value="CBI28460.3"/>
    <property type="molecule type" value="Genomic_DNA"/>
</dbReference>
<proteinExistence type="predicted"/>
<dbReference type="HOGENOM" id="CLU_3385744_0_0_1"/>
<accession>D7TD87</accession>
<dbReference type="Proteomes" id="UP000009183">
    <property type="component" value="Chromosome 12"/>
</dbReference>
<gene>
    <name evidence="1" type="ordered locus">VIT_12s0057g01190</name>
</gene>
<evidence type="ECO:0000313" key="2">
    <source>
        <dbReference type="Proteomes" id="UP000009183"/>
    </source>
</evidence>